<keyword evidence="2" id="KW-1133">Transmembrane helix</keyword>
<reference evidence="5" key="1">
    <citation type="submission" date="2016-02" db="EMBL/GenBank/DDBJ databases">
        <title>Draft genome sequence of Microdochium bolleyi, a fungal endophyte of beachgrass.</title>
        <authorList>
            <consortium name="DOE Joint Genome Institute"/>
            <person name="David A.S."/>
            <person name="May G."/>
            <person name="Haridas S."/>
            <person name="Lim J."/>
            <person name="Wang M."/>
            <person name="Labutti K."/>
            <person name="Lipzen A."/>
            <person name="Barry K."/>
            <person name="Grigoriev I.V."/>
        </authorList>
    </citation>
    <scope>NUCLEOTIDE SEQUENCE [LARGE SCALE GENOMIC DNA]</scope>
    <source>
        <strain evidence="5">J235TASD1</strain>
    </source>
</reference>
<accession>A0A136JD77</accession>
<dbReference type="AlphaFoldDB" id="A0A136JD77"/>
<feature type="compositionally biased region" description="Polar residues" evidence="1">
    <location>
        <begin position="271"/>
        <end position="293"/>
    </location>
</feature>
<organism evidence="4 5">
    <name type="scientific">Microdochium bolleyi</name>
    <dbReference type="NCBI Taxonomy" id="196109"/>
    <lineage>
        <taxon>Eukaryota</taxon>
        <taxon>Fungi</taxon>
        <taxon>Dikarya</taxon>
        <taxon>Ascomycota</taxon>
        <taxon>Pezizomycotina</taxon>
        <taxon>Sordariomycetes</taxon>
        <taxon>Xylariomycetidae</taxon>
        <taxon>Xylariales</taxon>
        <taxon>Microdochiaceae</taxon>
        <taxon>Microdochium</taxon>
    </lineage>
</organism>
<feature type="signal peptide" evidence="3">
    <location>
        <begin position="1"/>
        <end position="25"/>
    </location>
</feature>
<proteinExistence type="predicted"/>
<dbReference type="EMBL" id="KQ964246">
    <property type="protein sequence ID" value="KXJ95102.1"/>
    <property type="molecule type" value="Genomic_DNA"/>
</dbReference>
<feature type="chain" id="PRO_5007293675" description="Mid2 domain-containing protein" evidence="3">
    <location>
        <begin position="26"/>
        <end position="381"/>
    </location>
</feature>
<keyword evidence="2" id="KW-0472">Membrane</keyword>
<feature type="transmembrane region" description="Helical" evidence="2">
    <location>
        <begin position="239"/>
        <end position="261"/>
    </location>
</feature>
<feature type="compositionally biased region" description="Polar residues" evidence="1">
    <location>
        <begin position="323"/>
        <end position="347"/>
    </location>
</feature>
<evidence type="ECO:0000313" key="5">
    <source>
        <dbReference type="Proteomes" id="UP000070501"/>
    </source>
</evidence>
<keyword evidence="3" id="KW-0732">Signal</keyword>
<dbReference type="Proteomes" id="UP000070501">
    <property type="component" value="Unassembled WGS sequence"/>
</dbReference>
<feature type="region of interest" description="Disordered" evidence="1">
    <location>
        <begin position="183"/>
        <end position="231"/>
    </location>
</feature>
<feature type="region of interest" description="Disordered" evidence="1">
    <location>
        <begin position="268"/>
        <end position="296"/>
    </location>
</feature>
<dbReference type="OrthoDB" id="4814718at2759"/>
<evidence type="ECO:0008006" key="6">
    <source>
        <dbReference type="Google" id="ProtNLM"/>
    </source>
</evidence>
<keyword evidence="5" id="KW-1185">Reference proteome</keyword>
<feature type="region of interest" description="Disordered" evidence="1">
    <location>
        <begin position="317"/>
        <end position="381"/>
    </location>
</feature>
<evidence type="ECO:0000256" key="3">
    <source>
        <dbReference type="SAM" id="SignalP"/>
    </source>
</evidence>
<sequence length="381" mass="39871">MISSRPRVCVFASLVLLSTAASASAVGILARQTHADGNPVGFAVDAPQPTSPPPRRYGAVPALDARATGPNICGYISGTDSYYPLTCLAGNTCTNFGTYRGCCFGTACTQSTQFYTECHDATEAVCSASVGPQTLCCTYTTSYPYCITHLWTTTASPGKLYTQLNCDQQKFSGQYILAASPPTTTTESLASPSSSTRSIKASASTSSAPTVPDNSVAGGGQNAQSNGGNNSSGAPVEAIVGGVIGGVAVLAIIGFAVWYLIRRRTNRAAPVQQQGVVTSPTSQYGGQPPQQHVSDPRYSLVPGTVHVAEHHYSGATYHDPHQRVSQHPQQSNPTTGQTPSHSPNNDKQGYFQPPPQQQQGIVAREVPANAVRGFGNSRAEL</sequence>
<feature type="compositionally biased region" description="Low complexity" evidence="1">
    <location>
        <begin position="190"/>
        <end position="212"/>
    </location>
</feature>
<evidence type="ECO:0000256" key="1">
    <source>
        <dbReference type="SAM" id="MobiDB-lite"/>
    </source>
</evidence>
<protein>
    <recommendedName>
        <fullName evidence="6">Mid2 domain-containing protein</fullName>
    </recommendedName>
</protein>
<feature type="compositionally biased region" description="Low complexity" evidence="1">
    <location>
        <begin position="222"/>
        <end position="231"/>
    </location>
</feature>
<evidence type="ECO:0000313" key="4">
    <source>
        <dbReference type="EMBL" id="KXJ95102.1"/>
    </source>
</evidence>
<dbReference type="STRING" id="196109.A0A136JD77"/>
<gene>
    <name evidence="4" type="ORF">Micbo1qcDRAFT_156911</name>
</gene>
<keyword evidence="2" id="KW-0812">Transmembrane</keyword>
<dbReference type="InParanoid" id="A0A136JD77"/>
<evidence type="ECO:0000256" key="2">
    <source>
        <dbReference type="SAM" id="Phobius"/>
    </source>
</evidence>
<name>A0A136JD77_9PEZI</name>